<keyword evidence="3" id="KW-1185">Reference proteome</keyword>
<evidence type="ECO:0000313" key="2">
    <source>
        <dbReference type="EMBL" id="MDT3724043.1"/>
    </source>
</evidence>
<feature type="region of interest" description="Disordered" evidence="1">
    <location>
        <begin position="1"/>
        <end position="32"/>
    </location>
</feature>
<comment type="caution">
    <text evidence="2">The sequence shown here is derived from an EMBL/GenBank/DDBJ whole genome shotgun (WGS) entry which is preliminary data.</text>
</comment>
<dbReference type="Proteomes" id="UP001181313">
    <property type="component" value="Unassembled WGS sequence"/>
</dbReference>
<dbReference type="EMBL" id="JAVSGH010000003">
    <property type="protein sequence ID" value="MDT3724043.1"/>
    <property type="molecule type" value="Genomic_DNA"/>
</dbReference>
<reference evidence="2" key="1">
    <citation type="submission" date="2024-05" db="EMBL/GenBank/DDBJ databases">
        <title>30 novel species of actinomycetes from the DSMZ collection.</title>
        <authorList>
            <person name="Nouioui I."/>
        </authorList>
    </citation>
    <scope>NUCLEOTIDE SEQUENCE</scope>
    <source>
        <strain evidence="2">DSM 41972</strain>
    </source>
</reference>
<proteinExistence type="predicted"/>
<protein>
    <submittedName>
        <fullName evidence="2">Uncharacterized protein</fullName>
    </submittedName>
</protein>
<organism evidence="2 3">
    <name type="scientific">Streptomyces althioticus subsp. attaecolombicae</name>
    <dbReference type="NCBI Taxonomy" id="3075534"/>
    <lineage>
        <taxon>Bacteria</taxon>
        <taxon>Bacillati</taxon>
        <taxon>Actinomycetota</taxon>
        <taxon>Actinomycetes</taxon>
        <taxon>Kitasatosporales</taxon>
        <taxon>Streptomycetaceae</taxon>
        <taxon>Streptomyces</taxon>
        <taxon>Streptomyces althioticus group</taxon>
    </lineage>
</organism>
<accession>A0ABU3HTL6</accession>
<evidence type="ECO:0000313" key="3">
    <source>
        <dbReference type="Proteomes" id="UP001181313"/>
    </source>
</evidence>
<dbReference type="RefSeq" id="WP_337674216.1">
    <property type="nucleotide sequence ID" value="NZ_JAVSGH010000003.1"/>
</dbReference>
<name>A0ABU3HTL6_9ACTN</name>
<evidence type="ECO:0000256" key="1">
    <source>
        <dbReference type="SAM" id="MobiDB-lite"/>
    </source>
</evidence>
<sequence length="56" mass="5844">MSRVSRAQYGLFPRNPNSSAIRAAGSTPGSVIVATPDRPYTSCTAITSGRSTDQSV</sequence>
<gene>
    <name evidence="2" type="ORF">ROS62_03745</name>
</gene>